<keyword evidence="9" id="KW-1185">Reference proteome</keyword>
<feature type="transmembrane region" description="Helical" evidence="6">
    <location>
        <begin position="176"/>
        <end position="195"/>
    </location>
</feature>
<dbReference type="InterPro" id="IPR050638">
    <property type="entry name" value="AA-Vitamin_Transporters"/>
</dbReference>
<feature type="transmembrane region" description="Helical" evidence="6">
    <location>
        <begin position="138"/>
        <end position="155"/>
    </location>
</feature>
<evidence type="ECO:0000313" key="9">
    <source>
        <dbReference type="Proteomes" id="UP001596337"/>
    </source>
</evidence>
<evidence type="ECO:0000256" key="4">
    <source>
        <dbReference type="ARBA" id="ARBA00022989"/>
    </source>
</evidence>
<evidence type="ECO:0000259" key="7">
    <source>
        <dbReference type="Pfam" id="PF00892"/>
    </source>
</evidence>
<evidence type="ECO:0000313" key="8">
    <source>
        <dbReference type="EMBL" id="MFC6866104.1"/>
    </source>
</evidence>
<feature type="transmembrane region" description="Helical" evidence="6">
    <location>
        <begin position="115"/>
        <end position="132"/>
    </location>
</feature>
<feature type="domain" description="EamA" evidence="7">
    <location>
        <begin position="143"/>
        <end position="287"/>
    </location>
</feature>
<keyword evidence="5 6" id="KW-0472">Membrane</keyword>
<dbReference type="InterPro" id="IPR037185">
    <property type="entry name" value="EmrE-like"/>
</dbReference>
<feature type="transmembrane region" description="Helical" evidence="6">
    <location>
        <begin position="7"/>
        <end position="27"/>
    </location>
</feature>
<comment type="caution">
    <text evidence="8">The sequence shown here is derived from an EMBL/GenBank/DDBJ whole genome shotgun (WGS) entry which is preliminary data.</text>
</comment>
<keyword evidence="4 6" id="KW-1133">Transmembrane helix</keyword>
<reference evidence="9" key="1">
    <citation type="journal article" date="2019" name="Int. J. Syst. Evol. Microbiol.">
        <title>The Global Catalogue of Microorganisms (GCM) 10K type strain sequencing project: providing services to taxonomists for standard genome sequencing and annotation.</title>
        <authorList>
            <consortium name="The Broad Institute Genomics Platform"/>
            <consortium name="The Broad Institute Genome Sequencing Center for Infectious Disease"/>
            <person name="Wu L."/>
            <person name="Ma J."/>
        </authorList>
    </citation>
    <scope>NUCLEOTIDE SEQUENCE [LARGE SCALE GENOMIC DNA]</scope>
    <source>
        <strain evidence="9">KCTC 32255</strain>
    </source>
</reference>
<evidence type="ECO:0000256" key="3">
    <source>
        <dbReference type="ARBA" id="ARBA00022692"/>
    </source>
</evidence>
<gene>
    <name evidence="8" type="ORF">ACFQGD_03000</name>
</gene>
<evidence type="ECO:0000256" key="1">
    <source>
        <dbReference type="ARBA" id="ARBA00004141"/>
    </source>
</evidence>
<evidence type="ECO:0000256" key="5">
    <source>
        <dbReference type="ARBA" id="ARBA00023136"/>
    </source>
</evidence>
<dbReference type="PANTHER" id="PTHR32322:SF9">
    <property type="entry name" value="AMINO-ACID METABOLITE EFFLUX PUMP-RELATED"/>
    <property type="match status" value="1"/>
</dbReference>
<keyword evidence="3 6" id="KW-0812">Transmembrane</keyword>
<sequence>MSQRDRLLALTVAVMWGANFLAVHATIQHFPPLFAATLRFAVLAVPTMLLVPWPGVKVRWLIGYGLGFGTGHFAFLFVAMHIGMPTGLASLVLQASAPFTVLLGAVLLRERITPMVASGIGLAVVGMSIIGWQRAEHAALLPMILTLLAALSWAAGNLCNRNGFAETTSQVNPLHFTLWMSVVPPLPMFALSLAFEGPSAGWQALAGVGTSEGMVALGGLVYIVLIGTVAGSGLWSTLMSRNPAGVVAPFSLLVPVVGMTLAFLVLDERPTAIEIAAAGIVIIGVLIGSMSRPRPVPVPPTPPQAECATVGR</sequence>
<feature type="transmembrane region" description="Helical" evidence="6">
    <location>
        <begin position="60"/>
        <end position="82"/>
    </location>
</feature>
<feature type="transmembrane region" description="Helical" evidence="6">
    <location>
        <begin position="272"/>
        <end position="290"/>
    </location>
</feature>
<feature type="transmembrane region" description="Helical" evidence="6">
    <location>
        <begin position="33"/>
        <end position="53"/>
    </location>
</feature>
<dbReference type="SUPFAM" id="SSF103481">
    <property type="entry name" value="Multidrug resistance efflux transporter EmrE"/>
    <property type="match status" value="2"/>
</dbReference>
<dbReference type="EMBL" id="JBHSXX010000001">
    <property type="protein sequence ID" value="MFC6866104.1"/>
    <property type="molecule type" value="Genomic_DNA"/>
</dbReference>
<name>A0ABW2BUF5_9PSEU</name>
<feature type="domain" description="EamA" evidence="7">
    <location>
        <begin position="7"/>
        <end position="130"/>
    </location>
</feature>
<evidence type="ECO:0000256" key="2">
    <source>
        <dbReference type="ARBA" id="ARBA00007362"/>
    </source>
</evidence>
<dbReference type="Proteomes" id="UP001596337">
    <property type="component" value="Unassembled WGS sequence"/>
</dbReference>
<dbReference type="InterPro" id="IPR000620">
    <property type="entry name" value="EamA_dom"/>
</dbReference>
<feature type="transmembrane region" description="Helical" evidence="6">
    <location>
        <begin position="247"/>
        <end position="266"/>
    </location>
</feature>
<dbReference type="RefSeq" id="WP_345407064.1">
    <property type="nucleotide sequence ID" value="NZ_BAABLA010000123.1"/>
</dbReference>
<organism evidence="8 9">
    <name type="scientific">Haloechinothrix salitolerans</name>
    <dbReference type="NCBI Taxonomy" id="926830"/>
    <lineage>
        <taxon>Bacteria</taxon>
        <taxon>Bacillati</taxon>
        <taxon>Actinomycetota</taxon>
        <taxon>Actinomycetes</taxon>
        <taxon>Pseudonocardiales</taxon>
        <taxon>Pseudonocardiaceae</taxon>
        <taxon>Haloechinothrix</taxon>
    </lineage>
</organism>
<comment type="subcellular location">
    <subcellularLocation>
        <location evidence="1">Membrane</location>
        <topology evidence="1">Multi-pass membrane protein</topology>
    </subcellularLocation>
</comment>
<dbReference type="PANTHER" id="PTHR32322">
    <property type="entry name" value="INNER MEMBRANE TRANSPORTER"/>
    <property type="match status" value="1"/>
</dbReference>
<proteinExistence type="inferred from homology"/>
<feature type="transmembrane region" description="Helical" evidence="6">
    <location>
        <begin position="88"/>
        <end position="108"/>
    </location>
</feature>
<protein>
    <submittedName>
        <fullName evidence="8">EamA family transporter</fullName>
    </submittedName>
</protein>
<comment type="similarity">
    <text evidence="2">Belongs to the EamA transporter family.</text>
</comment>
<feature type="transmembrane region" description="Helical" evidence="6">
    <location>
        <begin position="215"/>
        <end position="235"/>
    </location>
</feature>
<evidence type="ECO:0000256" key="6">
    <source>
        <dbReference type="SAM" id="Phobius"/>
    </source>
</evidence>
<dbReference type="Pfam" id="PF00892">
    <property type="entry name" value="EamA"/>
    <property type="match status" value="2"/>
</dbReference>
<accession>A0ABW2BUF5</accession>